<sequence>MELANCPECGKVYLENSYKMCPDCYHQEEEDAEKVVEYLRDKNKATIDEIHKATGVKHKIILHLLRRGRIVGEILYPCESCGELISSGRICYECSKSLMDQLDVWKQKEEKSKKDGISHQEYSRMYGNLNNPKKEIEKKF</sequence>
<evidence type="ECO:0008006" key="4">
    <source>
        <dbReference type="Google" id="ProtNLM"/>
    </source>
</evidence>
<feature type="region of interest" description="Disordered" evidence="1">
    <location>
        <begin position="110"/>
        <end position="140"/>
    </location>
</feature>
<dbReference type="OrthoDB" id="1739831at2"/>
<protein>
    <recommendedName>
        <fullName evidence="4">Flagellar operon protein</fullName>
    </recommendedName>
</protein>
<feature type="compositionally biased region" description="Basic and acidic residues" evidence="1">
    <location>
        <begin position="110"/>
        <end position="122"/>
    </location>
</feature>
<dbReference type="Proteomes" id="UP000276437">
    <property type="component" value="Chromosome"/>
</dbReference>
<evidence type="ECO:0000256" key="1">
    <source>
        <dbReference type="SAM" id="MobiDB-lite"/>
    </source>
</evidence>
<gene>
    <name evidence="2" type="ORF">MAMMFC1_02372</name>
</gene>
<dbReference type="KEGG" id="mana:MAMMFC1_02372"/>
<organism evidence="2 3">
    <name type="scientific">Methylomusa anaerophila</name>
    <dbReference type="NCBI Taxonomy" id="1930071"/>
    <lineage>
        <taxon>Bacteria</taxon>
        <taxon>Bacillati</taxon>
        <taxon>Bacillota</taxon>
        <taxon>Negativicutes</taxon>
        <taxon>Selenomonadales</taxon>
        <taxon>Sporomusaceae</taxon>
        <taxon>Methylomusa</taxon>
    </lineage>
</organism>
<dbReference type="RefSeq" id="WP_126308676.1">
    <property type="nucleotide sequence ID" value="NZ_AP018449.1"/>
</dbReference>
<proteinExistence type="predicted"/>
<accession>A0A348AKU0</accession>
<evidence type="ECO:0000313" key="3">
    <source>
        <dbReference type="Proteomes" id="UP000276437"/>
    </source>
</evidence>
<name>A0A348AKU0_9FIRM</name>
<dbReference type="EMBL" id="AP018449">
    <property type="protein sequence ID" value="BBB91688.1"/>
    <property type="molecule type" value="Genomic_DNA"/>
</dbReference>
<reference evidence="2 3" key="1">
    <citation type="journal article" date="2018" name="Int. J. Syst. Evol. Microbiol.">
        <title>Methylomusa anaerophila gen. nov., sp. nov., an anaerobic methanol-utilizing bacterium isolated from a microbial fuel cell.</title>
        <authorList>
            <person name="Amano N."/>
            <person name="Yamamuro A."/>
            <person name="Miyahara M."/>
            <person name="Kouzuma A."/>
            <person name="Abe T."/>
            <person name="Watanabe K."/>
        </authorList>
    </citation>
    <scope>NUCLEOTIDE SEQUENCE [LARGE SCALE GENOMIC DNA]</scope>
    <source>
        <strain evidence="2 3">MMFC1</strain>
    </source>
</reference>
<keyword evidence="3" id="KW-1185">Reference proteome</keyword>
<evidence type="ECO:0000313" key="2">
    <source>
        <dbReference type="EMBL" id="BBB91688.1"/>
    </source>
</evidence>
<dbReference type="AlphaFoldDB" id="A0A348AKU0"/>